<evidence type="ECO:0000256" key="12">
    <source>
        <dbReference type="PROSITE-ProRule" id="PRU01393"/>
    </source>
</evidence>
<name>A0A1F8A5J2_9EURO</name>
<comment type="similarity">
    <text evidence="11">Belongs to the SAT4 family.</text>
</comment>
<dbReference type="InterPro" id="IPR052337">
    <property type="entry name" value="SAT4-like"/>
</dbReference>
<dbReference type="InterPro" id="IPR049326">
    <property type="entry name" value="Rhodopsin_dom_fungi"/>
</dbReference>
<dbReference type="GeneID" id="34448528"/>
<feature type="transmembrane region" description="Helical" evidence="13">
    <location>
        <begin position="77"/>
        <end position="99"/>
    </location>
</feature>
<dbReference type="STRING" id="109264.A0A1F8A5J2"/>
<dbReference type="InterPro" id="IPR001578">
    <property type="entry name" value="Peptidase_C12_UCH"/>
</dbReference>
<accession>A0A1F8A5J2</accession>
<keyword evidence="9 13" id="KW-1133">Transmembrane helix</keyword>
<evidence type="ECO:0000256" key="9">
    <source>
        <dbReference type="ARBA" id="ARBA00022989"/>
    </source>
</evidence>
<dbReference type="InterPro" id="IPR038765">
    <property type="entry name" value="Papain-like_cys_pep_sf"/>
</dbReference>
<feature type="chain" id="PRO_5009534558" description="ubiquitinyl hydrolase 1" evidence="14">
    <location>
        <begin position="20"/>
        <end position="599"/>
    </location>
</feature>
<feature type="transmembrane region" description="Helical" evidence="13">
    <location>
        <begin position="48"/>
        <end position="70"/>
    </location>
</feature>
<feature type="site" description="Important for enzyme activity" evidence="12">
    <location>
        <position position="479"/>
    </location>
</feature>
<evidence type="ECO:0000256" key="13">
    <source>
        <dbReference type="SAM" id="Phobius"/>
    </source>
</evidence>
<comment type="catalytic activity">
    <reaction evidence="1 12">
        <text>Thiol-dependent hydrolysis of ester, thioester, amide, peptide and isopeptide bonds formed by the C-terminal Gly of ubiquitin (a 76-residue protein attached to proteins as an intracellular targeting signal).</text>
        <dbReference type="EC" id="3.4.19.12"/>
    </reaction>
</comment>
<evidence type="ECO:0000259" key="15">
    <source>
        <dbReference type="PROSITE" id="PS52048"/>
    </source>
</evidence>
<sequence length="599" mass="66690">MVVAMIFNLAFAICTFAGAKYGFGQQMTWFIDKPGYLRYALLYWWLGQNFYLVTAIIAKISIAMTLLRITPNKIHAVILYTISALTILVGTMFVLVSIFECTPVDFFWNRLTKSGKCVDPNALVGIAYTASVVAAIADFILGLLPCFIVWNLQMNRQTKIALAGIMGLGCIAGATVIVRIPYLSAYKHADFLHATHAVSICSNIETGVGITASSLATLRPIFRFLRDTTSGSRSRKRPTENSYPLSSVANNSDKHHWADTVGGYHSMSTTITGRQPSMQNGVFTSLIENLGVKGVQFEELISLDADTIRSLRSIPPISPLPNPPVTNKTYKIKSPVYGVIFLFKYLRDQTPTTPEAPIDGTYDKTAPENLFFAAQTIQNACGTQAILSVILNQDSASSTPYPIDIGDELRSFKDFTTGFPADLRGEALSNSETVRTAHNAFARASPFVDETVRTARDEEGDVYHFIGYTAVNGTLYELDGLQPYPISHGECDAEGFPEKVIGVLQRRVARYPEGETRFNLMAVVRDLRARAREIGDVEMLQREERKRRAWDWENTLRRSNFVGFIGEVLKGVVGMKEKEGKFDEWVQKAKGETERRLRR</sequence>
<evidence type="ECO:0000256" key="2">
    <source>
        <dbReference type="ARBA" id="ARBA00004141"/>
    </source>
</evidence>
<dbReference type="Proteomes" id="UP000179179">
    <property type="component" value="Unassembled WGS sequence"/>
</dbReference>
<evidence type="ECO:0000256" key="10">
    <source>
        <dbReference type="ARBA" id="ARBA00023136"/>
    </source>
</evidence>
<keyword evidence="14" id="KW-0732">Signal</keyword>
<dbReference type="PANTHER" id="PTHR33048:SF140">
    <property type="entry name" value="ATPASE, PUTATIVE (EUROFUNG)-RELATED"/>
    <property type="match status" value="1"/>
</dbReference>
<keyword evidence="7 12" id="KW-0378">Hydrolase</keyword>
<feature type="active site" description="Nucleophile" evidence="12">
    <location>
        <position position="381"/>
    </location>
</feature>
<dbReference type="InterPro" id="IPR036959">
    <property type="entry name" value="Peptidase_C12_UCH_sf"/>
</dbReference>
<dbReference type="FunFam" id="3.40.532.10:FF:000009">
    <property type="entry name" value="Ubiquitin carboxyl-terminal hydrolase"/>
    <property type="match status" value="1"/>
</dbReference>
<evidence type="ECO:0000313" key="17">
    <source>
        <dbReference type="Proteomes" id="UP000179179"/>
    </source>
</evidence>
<keyword evidence="6 12" id="KW-0833">Ubl conjugation pathway</keyword>
<evidence type="ECO:0000256" key="3">
    <source>
        <dbReference type="ARBA" id="ARBA00012759"/>
    </source>
</evidence>
<protein>
    <recommendedName>
        <fullName evidence="3 12">ubiquitinyl hydrolase 1</fullName>
        <ecNumber evidence="3 12">3.4.19.12</ecNumber>
    </recommendedName>
</protein>
<dbReference type="GO" id="GO:0016020">
    <property type="term" value="C:membrane"/>
    <property type="evidence" value="ECO:0007669"/>
    <property type="project" value="UniProtKB-SubCell"/>
</dbReference>
<dbReference type="PRINTS" id="PR00707">
    <property type="entry name" value="UBCTHYDRLASE"/>
</dbReference>
<dbReference type="Pfam" id="PF20684">
    <property type="entry name" value="Fung_rhodopsin"/>
    <property type="match status" value="1"/>
</dbReference>
<keyword evidence="17" id="KW-1185">Reference proteome</keyword>
<comment type="similarity">
    <text evidence="12">Belongs to the peptidase C12 family.</text>
</comment>
<feature type="site" description="Transition state stabilizer" evidence="12">
    <location>
        <position position="375"/>
    </location>
</feature>
<evidence type="ECO:0000256" key="5">
    <source>
        <dbReference type="ARBA" id="ARBA00022692"/>
    </source>
</evidence>
<dbReference type="InterPro" id="IPR041507">
    <property type="entry name" value="UCH_C"/>
</dbReference>
<dbReference type="OrthoDB" id="1924260at2759"/>
<comment type="caution">
    <text evidence="16">The sequence shown here is derived from an EMBL/GenBank/DDBJ whole genome shotgun (WGS) entry which is preliminary data.</text>
</comment>
<dbReference type="GO" id="GO:0006511">
    <property type="term" value="P:ubiquitin-dependent protein catabolic process"/>
    <property type="evidence" value="ECO:0007669"/>
    <property type="project" value="UniProtKB-UniRule"/>
</dbReference>
<keyword evidence="4 12" id="KW-0645">Protease</keyword>
<dbReference type="SUPFAM" id="SSF54001">
    <property type="entry name" value="Cysteine proteinases"/>
    <property type="match status" value="1"/>
</dbReference>
<dbReference type="Gene3D" id="3.40.532.10">
    <property type="entry name" value="Peptidase C12, ubiquitin carboxyl-terminal hydrolase"/>
    <property type="match status" value="1"/>
</dbReference>
<dbReference type="AlphaFoldDB" id="A0A1F8A5J2"/>
<evidence type="ECO:0000256" key="7">
    <source>
        <dbReference type="ARBA" id="ARBA00022801"/>
    </source>
</evidence>
<evidence type="ECO:0000256" key="6">
    <source>
        <dbReference type="ARBA" id="ARBA00022786"/>
    </source>
</evidence>
<comment type="subcellular location">
    <subcellularLocation>
        <location evidence="2">Membrane</location>
        <topology evidence="2">Multi-pass membrane protein</topology>
    </subcellularLocation>
</comment>
<dbReference type="Pfam" id="PF18031">
    <property type="entry name" value="UCH_C"/>
    <property type="match status" value="1"/>
</dbReference>
<keyword evidence="8 12" id="KW-0788">Thiol protease</keyword>
<evidence type="ECO:0000256" key="4">
    <source>
        <dbReference type="ARBA" id="ARBA00022670"/>
    </source>
</evidence>
<feature type="active site" description="Proton donor" evidence="12">
    <location>
        <position position="464"/>
    </location>
</feature>
<keyword evidence="5 13" id="KW-0812">Transmembrane</keyword>
<dbReference type="PANTHER" id="PTHR33048">
    <property type="entry name" value="PTH11-LIKE INTEGRAL MEMBRANE PROTEIN (AFU_ORTHOLOGUE AFUA_5G11245)"/>
    <property type="match status" value="1"/>
</dbReference>
<evidence type="ECO:0000256" key="1">
    <source>
        <dbReference type="ARBA" id="ARBA00000707"/>
    </source>
</evidence>
<evidence type="ECO:0000256" key="8">
    <source>
        <dbReference type="ARBA" id="ARBA00022807"/>
    </source>
</evidence>
<evidence type="ECO:0000313" key="16">
    <source>
        <dbReference type="EMBL" id="OGM46669.1"/>
    </source>
</evidence>
<gene>
    <name evidence="16" type="ORF">ABOM_005138</name>
</gene>
<evidence type="ECO:0000256" key="11">
    <source>
        <dbReference type="ARBA" id="ARBA00038359"/>
    </source>
</evidence>
<feature type="domain" description="UCH catalytic" evidence="15">
    <location>
        <begin position="267"/>
        <end position="525"/>
    </location>
</feature>
<keyword evidence="10 13" id="KW-0472">Membrane</keyword>
<dbReference type="CDD" id="cd09617">
    <property type="entry name" value="Peptidase_C12_UCH37_BAP1"/>
    <property type="match status" value="1"/>
</dbReference>
<organism evidence="16 17">
    <name type="scientific">Aspergillus bombycis</name>
    <dbReference type="NCBI Taxonomy" id="109264"/>
    <lineage>
        <taxon>Eukaryota</taxon>
        <taxon>Fungi</taxon>
        <taxon>Dikarya</taxon>
        <taxon>Ascomycota</taxon>
        <taxon>Pezizomycotina</taxon>
        <taxon>Eurotiomycetes</taxon>
        <taxon>Eurotiomycetidae</taxon>
        <taxon>Eurotiales</taxon>
        <taxon>Aspergillaceae</taxon>
        <taxon>Aspergillus</taxon>
    </lineage>
</organism>
<reference evidence="16 17" key="1">
    <citation type="journal article" date="2016" name="Genome Biol. Evol.">
        <title>Draft genome sequence of an aflatoxigenic Aspergillus species, A. bombycis.</title>
        <authorList>
            <person name="Moore G.G."/>
            <person name="Mack B.M."/>
            <person name="Beltz S.B."/>
            <person name="Gilbert M.K."/>
        </authorList>
    </citation>
    <scope>NUCLEOTIDE SEQUENCE [LARGE SCALE GENOMIC DNA]</scope>
    <source>
        <strain evidence="17">NRRL 26010</strain>
    </source>
</reference>
<dbReference type="Pfam" id="PF01088">
    <property type="entry name" value="Peptidase_C12"/>
    <property type="match status" value="1"/>
</dbReference>
<proteinExistence type="inferred from homology"/>
<dbReference type="PROSITE" id="PS52048">
    <property type="entry name" value="UCH_DOMAIN"/>
    <property type="match status" value="1"/>
</dbReference>
<feature type="transmembrane region" description="Helical" evidence="13">
    <location>
        <begin position="126"/>
        <end position="148"/>
    </location>
</feature>
<feature type="signal peptide" evidence="14">
    <location>
        <begin position="1"/>
        <end position="19"/>
    </location>
</feature>
<dbReference type="GO" id="GO:0004843">
    <property type="term" value="F:cysteine-type deubiquitinase activity"/>
    <property type="evidence" value="ECO:0007669"/>
    <property type="project" value="UniProtKB-UniRule"/>
</dbReference>
<dbReference type="EMBL" id="LYCR01000029">
    <property type="protein sequence ID" value="OGM46669.1"/>
    <property type="molecule type" value="Genomic_DNA"/>
</dbReference>
<feature type="transmembrane region" description="Helical" evidence="13">
    <location>
        <begin position="160"/>
        <end position="182"/>
    </location>
</feature>
<dbReference type="EC" id="3.4.19.12" evidence="3 12"/>
<evidence type="ECO:0000256" key="14">
    <source>
        <dbReference type="SAM" id="SignalP"/>
    </source>
</evidence>
<dbReference type="RefSeq" id="XP_022390386.1">
    <property type="nucleotide sequence ID" value="XM_022532267.1"/>
</dbReference>